<feature type="non-terminal residue" evidence="1">
    <location>
        <position position="30"/>
    </location>
</feature>
<organism evidence="1">
    <name type="scientific">marine sediment metagenome</name>
    <dbReference type="NCBI Taxonomy" id="412755"/>
    <lineage>
        <taxon>unclassified sequences</taxon>
        <taxon>metagenomes</taxon>
        <taxon>ecological metagenomes</taxon>
    </lineage>
</organism>
<comment type="caution">
    <text evidence="1">The sequence shown here is derived from an EMBL/GenBank/DDBJ whole genome shotgun (WGS) entry which is preliminary data.</text>
</comment>
<sequence length="30" mass="3587">MLSLDLIELYAEIESRFDEETDEEIPYPPE</sequence>
<dbReference type="EMBL" id="BARS01039524">
    <property type="protein sequence ID" value="GAG19898.1"/>
    <property type="molecule type" value="Genomic_DNA"/>
</dbReference>
<evidence type="ECO:0000313" key="1">
    <source>
        <dbReference type="EMBL" id="GAG19898.1"/>
    </source>
</evidence>
<name>X0W5K3_9ZZZZ</name>
<accession>X0W5K3</accession>
<protein>
    <submittedName>
        <fullName evidence="1">Uncharacterized protein</fullName>
    </submittedName>
</protein>
<gene>
    <name evidence="1" type="ORF">S01H1_60344</name>
</gene>
<dbReference type="AlphaFoldDB" id="X0W5K3"/>
<proteinExistence type="predicted"/>
<reference evidence="1" key="1">
    <citation type="journal article" date="2014" name="Front. Microbiol.">
        <title>High frequency of phylogenetically diverse reductive dehalogenase-homologous genes in deep subseafloor sedimentary metagenomes.</title>
        <authorList>
            <person name="Kawai M."/>
            <person name="Futagami T."/>
            <person name="Toyoda A."/>
            <person name="Takaki Y."/>
            <person name="Nishi S."/>
            <person name="Hori S."/>
            <person name="Arai W."/>
            <person name="Tsubouchi T."/>
            <person name="Morono Y."/>
            <person name="Uchiyama I."/>
            <person name="Ito T."/>
            <person name="Fujiyama A."/>
            <person name="Inagaki F."/>
            <person name="Takami H."/>
        </authorList>
    </citation>
    <scope>NUCLEOTIDE SEQUENCE</scope>
    <source>
        <strain evidence="1">Expedition CK06-06</strain>
    </source>
</reference>